<evidence type="ECO:0000256" key="2">
    <source>
        <dbReference type="ARBA" id="ARBA00008348"/>
    </source>
</evidence>
<dbReference type="CDD" id="cd02870">
    <property type="entry name" value="PseudoU_synth_RsuA_like"/>
    <property type="match status" value="1"/>
</dbReference>
<dbReference type="CDD" id="cd00165">
    <property type="entry name" value="S4"/>
    <property type="match status" value="1"/>
</dbReference>
<comment type="catalytic activity">
    <reaction evidence="1">
        <text>a uridine in RNA = a pseudouridine in RNA</text>
        <dbReference type="Rhea" id="RHEA:48348"/>
        <dbReference type="Rhea" id="RHEA-COMP:12068"/>
        <dbReference type="Rhea" id="RHEA-COMP:12069"/>
        <dbReference type="ChEBI" id="CHEBI:65314"/>
        <dbReference type="ChEBI" id="CHEBI:65315"/>
    </reaction>
</comment>
<dbReference type="InterPro" id="IPR042092">
    <property type="entry name" value="PsdUridine_s_RsuA/RluB/E/F_cat"/>
</dbReference>
<reference evidence="8" key="2">
    <citation type="submission" date="2020-03" db="EMBL/GenBank/DDBJ databases">
        <title>Complete Genome Sequence of Adlercreutzia sp. strain 8CFCBH1 Producing Equol, Isolated from Healthy Japanese Feces.</title>
        <authorList>
            <person name="Ogata Y."/>
            <person name="Sakamoto M."/>
            <person name="Ohkuma M."/>
            <person name="Hattori M."/>
            <person name="Suda W."/>
        </authorList>
    </citation>
    <scope>NUCLEOTIDE SEQUENCE [LARGE SCALE GENOMIC DNA]</scope>
    <source>
        <strain evidence="8">8CFCBH1</strain>
    </source>
</reference>
<dbReference type="Pfam" id="PF01479">
    <property type="entry name" value="S4"/>
    <property type="match status" value="1"/>
</dbReference>
<keyword evidence="4" id="KW-0694">RNA-binding</keyword>
<dbReference type="EC" id="5.4.99.-" evidence="5"/>
<organism evidence="7 8">
    <name type="scientific">Adlercreutzia hattorii</name>
    <dbReference type="NCBI Taxonomy" id="2707299"/>
    <lineage>
        <taxon>Bacteria</taxon>
        <taxon>Bacillati</taxon>
        <taxon>Actinomycetota</taxon>
        <taxon>Coriobacteriia</taxon>
        <taxon>Eggerthellales</taxon>
        <taxon>Eggerthellaceae</taxon>
        <taxon>Adlercreutzia</taxon>
    </lineage>
</organism>
<evidence type="ECO:0000256" key="1">
    <source>
        <dbReference type="ARBA" id="ARBA00000073"/>
    </source>
</evidence>
<dbReference type="RefSeq" id="WP_173113376.1">
    <property type="nucleotide sequence ID" value="NZ_AP022829.1"/>
</dbReference>
<dbReference type="GO" id="GO:0000455">
    <property type="term" value="P:enzyme-directed rRNA pseudouridine synthesis"/>
    <property type="evidence" value="ECO:0007669"/>
    <property type="project" value="UniProtKB-ARBA"/>
</dbReference>
<dbReference type="InterPro" id="IPR000748">
    <property type="entry name" value="PsdUridine_synth_RsuA/RluB/E/F"/>
</dbReference>
<dbReference type="PANTHER" id="PTHR47683:SF2">
    <property type="entry name" value="RNA-BINDING S4 DOMAIN-CONTAINING PROTEIN"/>
    <property type="match status" value="1"/>
</dbReference>
<dbReference type="Pfam" id="PF00849">
    <property type="entry name" value="PseudoU_synth_2"/>
    <property type="match status" value="1"/>
</dbReference>
<dbReference type="EMBL" id="AP022829">
    <property type="protein sequence ID" value="BCA88922.1"/>
    <property type="molecule type" value="Genomic_DNA"/>
</dbReference>
<dbReference type="InterPro" id="IPR020103">
    <property type="entry name" value="PsdUridine_synth_cat_dom_sf"/>
</dbReference>
<dbReference type="InterPro" id="IPR050343">
    <property type="entry name" value="RsuA_PseudoU_synthase"/>
</dbReference>
<evidence type="ECO:0000256" key="5">
    <source>
        <dbReference type="RuleBase" id="RU003887"/>
    </source>
</evidence>
<dbReference type="InterPro" id="IPR018496">
    <property type="entry name" value="PsdUridine_synth_RsuA/RluB_CS"/>
</dbReference>
<protein>
    <recommendedName>
        <fullName evidence="5">Pseudouridine synthase</fullName>
        <ecNumber evidence="5">5.4.99.-</ecNumber>
    </recommendedName>
</protein>
<keyword evidence="3 5" id="KW-0413">Isomerase</keyword>
<feature type="domain" description="RNA-binding S4" evidence="6">
    <location>
        <begin position="4"/>
        <end position="64"/>
    </location>
</feature>
<keyword evidence="8" id="KW-1185">Reference proteome</keyword>
<dbReference type="InterPro" id="IPR002942">
    <property type="entry name" value="S4_RNA-bd"/>
</dbReference>
<comment type="similarity">
    <text evidence="2 5">Belongs to the pseudouridine synthase RsuA family.</text>
</comment>
<dbReference type="PROSITE" id="PS50889">
    <property type="entry name" value="S4"/>
    <property type="match status" value="1"/>
</dbReference>
<dbReference type="PROSITE" id="PS01149">
    <property type="entry name" value="PSI_RSU"/>
    <property type="match status" value="1"/>
</dbReference>
<evidence type="ECO:0000259" key="6">
    <source>
        <dbReference type="SMART" id="SM00363"/>
    </source>
</evidence>
<dbReference type="InterPro" id="IPR036986">
    <property type="entry name" value="S4_RNA-bd_sf"/>
</dbReference>
<dbReference type="InterPro" id="IPR020094">
    <property type="entry name" value="TruA/RsuA/RluB/E/F_N"/>
</dbReference>
<dbReference type="SUPFAM" id="SSF55120">
    <property type="entry name" value="Pseudouridine synthase"/>
    <property type="match status" value="1"/>
</dbReference>
<dbReference type="AlphaFoldDB" id="A0A6F8SL88"/>
<dbReference type="InterPro" id="IPR006145">
    <property type="entry name" value="PsdUridine_synth_RsuA/RluA"/>
</dbReference>
<sequence>MAEMRLQKFLARAGVASRRHAEELIAAGRVTVNGARVTEMGVKVDPAADMVAVDGAPVALPEENATFLLHKPAGYVTTMSDPQGRPTVAALMADELLAHPGLFPVGRLDTDTTGLLLFTDDGQLGHGLLHPRRHVEKTYLALVEGVPDAGDVRRLREGVLLDDGLTLPAGVRVLEGADGRRAAQLIGEGAGASGYRQRHGGKRGRDALAARGSYVEVRLREGRNRQVRRMLEAVGHPVIALHREAFGPLVLGDLPRGASRPLAEEEVARLKELAS</sequence>
<dbReference type="Proteomes" id="UP000501727">
    <property type="component" value="Chromosome"/>
</dbReference>
<dbReference type="Gene3D" id="3.30.70.1560">
    <property type="entry name" value="Alpha-L RNA-binding motif"/>
    <property type="match status" value="1"/>
</dbReference>
<reference evidence="8" key="1">
    <citation type="journal article" date="2020" name="Microbiol. Resour. Announc.">
        <title>Complete Genome Sequence of Adlercreutzia sp. Strain 8CFCBH1, a Potent Producer of Equol, Isolated from Healthy Japanese Feces.</title>
        <authorList>
            <person name="Ogata Y."/>
            <person name="Sakamoto M."/>
            <person name="Ohkuma M."/>
            <person name="Hattori M."/>
            <person name="Suda W."/>
        </authorList>
    </citation>
    <scope>NUCLEOTIDE SEQUENCE [LARGE SCALE GENOMIC DNA]</scope>
    <source>
        <strain evidence="8">8CFCBH1</strain>
    </source>
</reference>
<dbReference type="GO" id="GO:0120159">
    <property type="term" value="F:rRNA pseudouridine synthase activity"/>
    <property type="evidence" value="ECO:0007669"/>
    <property type="project" value="UniProtKB-ARBA"/>
</dbReference>
<accession>A0A6F8SL88</accession>
<gene>
    <name evidence="7" type="ORF">ADCFC_14200</name>
</gene>
<evidence type="ECO:0000313" key="8">
    <source>
        <dbReference type="Proteomes" id="UP000501727"/>
    </source>
</evidence>
<dbReference type="Gene3D" id="3.10.290.10">
    <property type="entry name" value="RNA-binding S4 domain"/>
    <property type="match status" value="1"/>
</dbReference>
<evidence type="ECO:0000313" key="7">
    <source>
        <dbReference type="EMBL" id="BCA88922.1"/>
    </source>
</evidence>
<dbReference type="SUPFAM" id="SSF55174">
    <property type="entry name" value="Alpha-L RNA-binding motif"/>
    <property type="match status" value="1"/>
</dbReference>
<dbReference type="NCBIfam" id="TIGR00093">
    <property type="entry name" value="pseudouridine synthase"/>
    <property type="match status" value="1"/>
</dbReference>
<dbReference type="Gene3D" id="3.30.70.580">
    <property type="entry name" value="Pseudouridine synthase I, catalytic domain, N-terminal subdomain"/>
    <property type="match status" value="1"/>
</dbReference>
<dbReference type="KEGG" id="ahat:ADCFC_15410"/>
<evidence type="ECO:0000256" key="4">
    <source>
        <dbReference type="PROSITE-ProRule" id="PRU00182"/>
    </source>
</evidence>
<dbReference type="GO" id="GO:0003723">
    <property type="term" value="F:RNA binding"/>
    <property type="evidence" value="ECO:0007669"/>
    <property type="project" value="UniProtKB-KW"/>
</dbReference>
<dbReference type="FunFam" id="3.10.290.10:FF:000003">
    <property type="entry name" value="Pseudouridine synthase"/>
    <property type="match status" value="1"/>
</dbReference>
<dbReference type="SMART" id="SM00363">
    <property type="entry name" value="S4"/>
    <property type="match status" value="1"/>
</dbReference>
<name>A0A6F8SL88_9ACTN</name>
<evidence type="ECO:0000256" key="3">
    <source>
        <dbReference type="ARBA" id="ARBA00023235"/>
    </source>
</evidence>
<dbReference type="PANTHER" id="PTHR47683">
    <property type="entry name" value="PSEUDOURIDINE SYNTHASE FAMILY PROTEIN-RELATED"/>
    <property type="match status" value="1"/>
</dbReference>
<proteinExistence type="inferred from homology"/>